<gene>
    <name evidence="2" type="ORF">BSAL_35060</name>
</gene>
<evidence type="ECO:0000256" key="1">
    <source>
        <dbReference type="SAM" id="MobiDB-lite"/>
    </source>
</evidence>
<feature type="compositionally biased region" description="Polar residues" evidence="1">
    <location>
        <begin position="118"/>
        <end position="137"/>
    </location>
</feature>
<keyword evidence="3" id="KW-1185">Reference proteome</keyword>
<dbReference type="EMBL" id="CYKH01001988">
    <property type="protein sequence ID" value="CUG91977.1"/>
    <property type="molecule type" value="Genomic_DNA"/>
</dbReference>
<organism evidence="2 3">
    <name type="scientific">Bodo saltans</name>
    <name type="common">Flagellated protozoan</name>
    <dbReference type="NCBI Taxonomy" id="75058"/>
    <lineage>
        <taxon>Eukaryota</taxon>
        <taxon>Discoba</taxon>
        <taxon>Euglenozoa</taxon>
        <taxon>Kinetoplastea</taxon>
        <taxon>Metakinetoplastina</taxon>
        <taxon>Eubodonida</taxon>
        <taxon>Bodonidae</taxon>
        <taxon>Bodo</taxon>
    </lineage>
</organism>
<feature type="compositionally biased region" description="Low complexity" evidence="1">
    <location>
        <begin position="97"/>
        <end position="107"/>
    </location>
</feature>
<reference evidence="3" key="1">
    <citation type="submission" date="2015-09" db="EMBL/GenBank/DDBJ databases">
        <authorList>
            <consortium name="Pathogen Informatics"/>
        </authorList>
    </citation>
    <scope>NUCLEOTIDE SEQUENCE [LARGE SCALE GENOMIC DNA]</scope>
    <source>
        <strain evidence="3">Lake Konstanz</strain>
    </source>
</reference>
<evidence type="ECO:0000313" key="2">
    <source>
        <dbReference type="EMBL" id="CUG91977.1"/>
    </source>
</evidence>
<feature type="region of interest" description="Disordered" evidence="1">
    <location>
        <begin position="302"/>
        <end position="336"/>
    </location>
</feature>
<feature type="region of interest" description="Disordered" evidence="1">
    <location>
        <begin position="431"/>
        <end position="462"/>
    </location>
</feature>
<feature type="compositionally biased region" description="Basic and acidic residues" evidence="1">
    <location>
        <begin position="11"/>
        <end position="30"/>
    </location>
</feature>
<dbReference type="VEuPathDB" id="TriTrypDB:BSAL_35060"/>
<proteinExistence type="predicted"/>
<accession>A0A0S4JPT5</accession>
<sequence length="567" mass="60983">MGISLSSDCCHAPEDSLHPERKWRQHHADELDTSFSGSSSMQHRRRDISPQQHQRFSANESRRSNPLTTPQHRPAQQPEEPPAMLSVADTYDVMLASSVDDPQSSSSLGNASGGPLTGSFNRSGVVASKQQARSRPSSGPIGQRQPLPKGSTFSSTLGKRIPVLPPTTFIRDDAPPGLSQHRLPVVLPTDDAVLDFVEEDDDIGAVMGERMAGNNNVRRGSLSGSFCSELGGSTSSRRRSRESSVTFNNRTVYAEREDAPPAAAAASLTLLPLSTYAEREDAPPAAAAASLTLLLLSTVEPKRHQQPLPPRASTPELSDHHQLVTPQASDEQQQQQQEYGLCYEDDDDDVVFPAHNIFVPSPLKGAPTLTGGASLQDGDISLQVGGDANHYANVATSQWSEAELQPILASPRRERQVVTVHAKTFHQSSLPLSSCEPSLEGGGNVRGCRPPSPGPPLPPPNKPYRPVLRHAFMMPHAVSSMENLGDSTNPNLRSSFTTGMGSSGYFDDDFSSSCGRTARQILLKTVPLDTASAKPLGYTAPRRRGTGVNPQQLLANAGDEEQGPLRF</sequence>
<evidence type="ECO:0000313" key="3">
    <source>
        <dbReference type="Proteomes" id="UP000051952"/>
    </source>
</evidence>
<feature type="region of interest" description="Disordered" evidence="1">
    <location>
        <begin position="534"/>
        <end position="567"/>
    </location>
</feature>
<feature type="compositionally biased region" description="Acidic residues" evidence="1">
    <location>
        <begin position="558"/>
        <end position="567"/>
    </location>
</feature>
<name>A0A0S4JPT5_BODSA</name>
<feature type="region of interest" description="Disordered" evidence="1">
    <location>
        <begin position="1"/>
        <end position="160"/>
    </location>
</feature>
<feature type="compositionally biased region" description="Pro residues" evidence="1">
    <location>
        <begin position="450"/>
        <end position="462"/>
    </location>
</feature>
<feature type="compositionally biased region" description="Polar residues" evidence="1">
    <location>
        <begin position="49"/>
        <end position="71"/>
    </location>
</feature>
<dbReference type="Proteomes" id="UP000051952">
    <property type="component" value="Unassembled WGS sequence"/>
</dbReference>
<dbReference type="AlphaFoldDB" id="A0A0S4JPT5"/>
<protein>
    <submittedName>
        <fullName evidence="2">Uncharacterized protein</fullName>
    </submittedName>
</protein>